<evidence type="ECO:0000256" key="1">
    <source>
        <dbReference type="SAM" id="MobiDB-lite"/>
    </source>
</evidence>
<name>A0A849KK56_9BURK</name>
<dbReference type="EMBL" id="JABFCS010000001">
    <property type="protein sequence ID" value="NNU44363.1"/>
    <property type="molecule type" value="Genomic_DNA"/>
</dbReference>
<dbReference type="InterPro" id="IPR019226">
    <property type="entry name" value="DUF2158"/>
</dbReference>
<comment type="caution">
    <text evidence="2">The sequence shown here is derived from an EMBL/GenBank/DDBJ whole genome shotgun (WGS) entry which is preliminary data.</text>
</comment>
<dbReference type="Proteomes" id="UP000552954">
    <property type="component" value="Unassembled WGS sequence"/>
</dbReference>
<organism evidence="2 3">
    <name type="scientific">Ramlibacter montanisoli</name>
    <dbReference type="NCBI Taxonomy" id="2732512"/>
    <lineage>
        <taxon>Bacteria</taxon>
        <taxon>Pseudomonadati</taxon>
        <taxon>Pseudomonadota</taxon>
        <taxon>Betaproteobacteria</taxon>
        <taxon>Burkholderiales</taxon>
        <taxon>Comamonadaceae</taxon>
        <taxon>Ramlibacter</taxon>
    </lineage>
</organism>
<protein>
    <submittedName>
        <fullName evidence="2">DUF2158 domain-containing protein</fullName>
    </submittedName>
</protein>
<feature type="region of interest" description="Disordered" evidence="1">
    <location>
        <begin position="1"/>
        <end position="23"/>
    </location>
</feature>
<evidence type="ECO:0000313" key="2">
    <source>
        <dbReference type="EMBL" id="NNU44363.1"/>
    </source>
</evidence>
<keyword evidence="3" id="KW-1185">Reference proteome</keyword>
<dbReference type="AlphaFoldDB" id="A0A849KK56"/>
<proteinExistence type="predicted"/>
<sequence>MTDLRACAPSGPHHNPRVSERHLEAGDVVRLRAGGPPMVVRAVSGDTAYCQWYAGIDLHQGTFLFTSLRDIGRERRAAAARAASLTPTRSSVSS</sequence>
<gene>
    <name evidence="2" type="ORF">HK415_16100</name>
</gene>
<evidence type="ECO:0000313" key="3">
    <source>
        <dbReference type="Proteomes" id="UP000552954"/>
    </source>
</evidence>
<reference evidence="2 3" key="1">
    <citation type="submission" date="2020-05" db="EMBL/GenBank/DDBJ databases">
        <authorList>
            <person name="Khan S.A."/>
            <person name="Jeon C.O."/>
            <person name="Chun B.H."/>
        </authorList>
    </citation>
    <scope>NUCLEOTIDE SEQUENCE [LARGE SCALE GENOMIC DNA]</scope>
    <source>
        <strain evidence="2 3">B156</strain>
    </source>
</reference>
<dbReference type="Pfam" id="PF09926">
    <property type="entry name" value="DUF2158"/>
    <property type="match status" value="1"/>
</dbReference>
<reference evidence="2 3" key="2">
    <citation type="submission" date="2020-06" db="EMBL/GenBank/DDBJ databases">
        <title>Ramlibacter rhizophilus sp. nov., isolated from rhizosphere soil of national flower Mugunghwa from South Korea.</title>
        <authorList>
            <person name="Zheng-Fei Y."/>
            <person name="Huan T."/>
        </authorList>
    </citation>
    <scope>NUCLEOTIDE SEQUENCE [LARGE SCALE GENOMIC DNA]</scope>
    <source>
        <strain evidence="2 3">B156</strain>
    </source>
</reference>
<accession>A0A849KK56</accession>